<dbReference type="Proteomes" id="UP000492821">
    <property type="component" value="Unassembled WGS sequence"/>
</dbReference>
<feature type="compositionally biased region" description="Basic and acidic residues" evidence="1">
    <location>
        <begin position="259"/>
        <end position="290"/>
    </location>
</feature>
<evidence type="ECO:0000256" key="2">
    <source>
        <dbReference type="SAM" id="Phobius"/>
    </source>
</evidence>
<name>A0A7E4VZ90_PANRE</name>
<proteinExistence type="predicted"/>
<feature type="transmembrane region" description="Helical" evidence="2">
    <location>
        <begin position="369"/>
        <end position="390"/>
    </location>
</feature>
<feature type="region of interest" description="Disordered" evidence="1">
    <location>
        <begin position="86"/>
        <end position="106"/>
    </location>
</feature>
<feature type="compositionally biased region" description="Low complexity" evidence="1">
    <location>
        <begin position="137"/>
        <end position="165"/>
    </location>
</feature>
<feature type="transmembrane region" description="Helical" evidence="2">
    <location>
        <begin position="446"/>
        <end position="469"/>
    </location>
</feature>
<evidence type="ECO:0000313" key="4">
    <source>
        <dbReference type="WBParaSite" id="Pan_g4939.t1"/>
    </source>
</evidence>
<organism evidence="3 4">
    <name type="scientific">Panagrellus redivivus</name>
    <name type="common">Microworm</name>
    <dbReference type="NCBI Taxonomy" id="6233"/>
    <lineage>
        <taxon>Eukaryota</taxon>
        <taxon>Metazoa</taxon>
        <taxon>Ecdysozoa</taxon>
        <taxon>Nematoda</taxon>
        <taxon>Chromadorea</taxon>
        <taxon>Rhabditida</taxon>
        <taxon>Tylenchina</taxon>
        <taxon>Panagrolaimomorpha</taxon>
        <taxon>Panagrolaimoidea</taxon>
        <taxon>Panagrolaimidae</taxon>
        <taxon>Panagrellus</taxon>
    </lineage>
</organism>
<protein>
    <submittedName>
        <fullName evidence="4">XK-related protein</fullName>
    </submittedName>
</protein>
<dbReference type="AlphaFoldDB" id="A0A7E4VZ90"/>
<reference evidence="3" key="1">
    <citation type="journal article" date="2013" name="Genetics">
        <title>The draft genome and transcriptome of Panagrellus redivivus are shaped by the harsh demands of a free-living lifestyle.</title>
        <authorList>
            <person name="Srinivasan J."/>
            <person name="Dillman A.R."/>
            <person name="Macchietto M.G."/>
            <person name="Heikkinen L."/>
            <person name="Lakso M."/>
            <person name="Fracchia K.M."/>
            <person name="Antoshechkin I."/>
            <person name="Mortazavi A."/>
            <person name="Wong G."/>
            <person name="Sternberg P.W."/>
        </authorList>
    </citation>
    <scope>NUCLEOTIDE SEQUENCE [LARGE SCALE GENOMIC DNA]</scope>
    <source>
        <strain evidence="3">MT8872</strain>
    </source>
</reference>
<feature type="transmembrane region" description="Helical" evidence="2">
    <location>
        <begin position="402"/>
        <end position="426"/>
    </location>
</feature>
<feature type="region of interest" description="Disordered" evidence="1">
    <location>
        <begin position="137"/>
        <end position="188"/>
    </location>
</feature>
<feature type="region of interest" description="Disordered" evidence="1">
    <location>
        <begin position="256"/>
        <end position="294"/>
    </location>
</feature>
<feature type="compositionally biased region" description="Basic and acidic residues" evidence="1">
    <location>
        <begin position="173"/>
        <end position="186"/>
    </location>
</feature>
<reference evidence="4" key="2">
    <citation type="submission" date="2020-10" db="UniProtKB">
        <authorList>
            <consortium name="WormBaseParasite"/>
        </authorList>
    </citation>
    <scope>IDENTIFICATION</scope>
</reference>
<keyword evidence="2" id="KW-1133">Transmembrane helix</keyword>
<keyword evidence="2" id="KW-0472">Membrane</keyword>
<sequence>MRLFASFKAIEIYVICVGALCLLAIDRLCELQEISLDNAESLSLGQFSILRSVDLFVKDHRKHVVAGSNTTTADPMTTTTPIAVTTTTTSEASTSKTAKPTTTVVPTTTSTVAPTKKVTTSTAAPVTTTTTTAATTKKVTTTKAPETPTKAPATPTPTAKPVTPSLGPGTPLAKDDGTTKAAEKPAESGGVWDKITGIFDKRRKRQSEQVLVRQVELEEPKVPEQVPSEYVYDGTKQEQMEGMAHVAEPKHVHIPIPQEDNHEHDHDHDRAHEHHHDHQHHDDHKHETQKPSHVHVAAPETDKPVTSAASSAKPFSRPPVREIPVIDPQYTNKTAIGVYRCELTDEFFLDAFFLRANVPIYQRLAASRYWAIVLLGIHLLSVGYHLFLNVRHRVPTSQRANAMFSTFGLVIWSFIMGGVVCLGYKWKDIFVNEPTSPEFPFLLYTFSMIYALMVGIQILQLIFPSMFWWSFDVLPRSPRLGYMPAAQSENAYINGIIRKLETTDAMECHIDTTKPIIRSHE</sequence>
<keyword evidence="3" id="KW-1185">Reference proteome</keyword>
<accession>A0A7E4VZ90</accession>
<evidence type="ECO:0000256" key="1">
    <source>
        <dbReference type="SAM" id="MobiDB-lite"/>
    </source>
</evidence>
<keyword evidence="2" id="KW-0812">Transmembrane</keyword>
<dbReference type="WBParaSite" id="Pan_g4939.t1">
    <property type="protein sequence ID" value="Pan_g4939.t1"/>
    <property type="gene ID" value="Pan_g4939"/>
</dbReference>
<evidence type="ECO:0000313" key="3">
    <source>
        <dbReference type="Proteomes" id="UP000492821"/>
    </source>
</evidence>